<dbReference type="SUPFAM" id="SSF46785">
    <property type="entry name" value="Winged helix' DNA-binding domain"/>
    <property type="match status" value="1"/>
</dbReference>
<proteinExistence type="inferred from homology"/>
<feature type="region of interest" description="Disordered" evidence="5">
    <location>
        <begin position="1"/>
        <end position="24"/>
    </location>
</feature>
<sequence>MIGVPADCPQQPTAQQKGGSTPMTPTQLRAYVAVVRLGSVKQAAAQLEVSESAVSLLIGQLRREFGDQLFTRTAAGLAFTPGGLRLASRAAEMLGLQDRTVLEVSSAAHGRRLLRVAASSEFAEFAAPRLIELFARRAADLDVELSVCDPGSFESLLLTRAADIAMGPLPPVADPAISCRPMMNYRLVTVVGPDHPLAGVSASPGQLRDQTWLLGPSATDTVCAVPAMLRRLGVPEERQQIFQSHAAALGEAQRGRGIAPALSFTVAPDLRGGQLVALSGPHATAEAVWHSLVLVTPGTPSVAAELCRFASTPRAIQAMMRGVGVAVNRFRPSVHVTLWS</sequence>
<keyword evidence="3 7" id="KW-0238">DNA-binding</keyword>
<evidence type="ECO:0000256" key="3">
    <source>
        <dbReference type="ARBA" id="ARBA00023125"/>
    </source>
</evidence>
<dbReference type="Pfam" id="PF03466">
    <property type="entry name" value="LysR_substrate"/>
    <property type="match status" value="1"/>
</dbReference>
<evidence type="ECO:0000259" key="6">
    <source>
        <dbReference type="PROSITE" id="PS50931"/>
    </source>
</evidence>
<dbReference type="GO" id="GO:0003677">
    <property type="term" value="F:DNA binding"/>
    <property type="evidence" value="ECO:0007669"/>
    <property type="project" value="UniProtKB-KW"/>
</dbReference>
<evidence type="ECO:0000256" key="2">
    <source>
        <dbReference type="ARBA" id="ARBA00023015"/>
    </source>
</evidence>
<evidence type="ECO:0000256" key="4">
    <source>
        <dbReference type="ARBA" id="ARBA00023163"/>
    </source>
</evidence>
<organism evidence="7 8">
    <name type="scientific">Micromonospora echinospora</name>
    <name type="common">Micromonospora purpurea</name>
    <dbReference type="NCBI Taxonomy" id="1877"/>
    <lineage>
        <taxon>Bacteria</taxon>
        <taxon>Bacillati</taxon>
        <taxon>Actinomycetota</taxon>
        <taxon>Actinomycetes</taxon>
        <taxon>Micromonosporales</taxon>
        <taxon>Micromonosporaceae</taxon>
        <taxon>Micromonospora</taxon>
    </lineage>
</organism>
<keyword evidence="2" id="KW-0805">Transcription regulation</keyword>
<dbReference type="PANTHER" id="PTHR30126">
    <property type="entry name" value="HTH-TYPE TRANSCRIPTIONAL REGULATOR"/>
    <property type="match status" value="1"/>
</dbReference>
<evidence type="ECO:0000313" key="7">
    <source>
        <dbReference type="EMBL" id="MBB5112587.1"/>
    </source>
</evidence>
<evidence type="ECO:0000256" key="5">
    <source>
        <dbReference type="SAM" id="MobiDB-lite"/>
    </source>
</evidence>
<name>A0ABR6MBG3_MICEC</name>
<dbReference type="InterPro" id="IPR005119">
    <property type="entry name" value="LysR_subst-bd"/>
</dbReference>
<feature type="domain" description="HTH lysR-type" evidence="6">
    <location>
        <begin position="23"/>
        <end position="80"/>
    </location>
</feature>
<keyword evidence="4" id="KW-0804">Transcription</keyword>
<feature type="compositionally biased region" description="Polar residues" evidence="5">
    <location>
        <begin position="10"/>
        <end position="24"/>
    </location>
</feature>
<comment type="caution">
    <text evidence="7">The sequence shown here is derived from an EMBL/GenBank/DDBJ whole genome shotgun (WGS) entry which is preliminary data.</text>
</comment>
<dbReference type="Gene3D" id="1.10.10.10">
    <property type="entry name" value="Winged helix-like DNA-binding domain superfamily/Winged helix DNA-binding domain"/>
    <property type="match status" value="1"/>
</dbReference>
<dbReference type="PROSITE" id="PS50931">
    <property type="entry name" value="HTH_LYSR"/>
    <property type="match status" value="1"/>
</dbReference>
<dbReference type="GeneID" id="300293012"/>
<dbReference type="EMBL" id="JACHJC010000001">
    <property type="protein sequence ID" value="MBB5112587.1"/>
    <property type="molecule type" value="Genomic_DNA"/>
</dbReference>
<dbReference type="RefSeq" id="WP_260412909.1">
    <property type="nucleotide sequence ID" value="NZ_JACHJC010000001.1"/>
</dbReference>
<keyword evidence="8" id="KW-1185">Reference proteome</keyword>
<dbReference type="Proteomes" id="UP000618986">
    <property type="component" value="Unassembled WGS sequence"/>
</dbReference>
<protein>
    <submittedName>
        <fullName evidence="7">DNA-binding transcriptional LysR family regulator</fullName>
    </submittedName>
</protein>
<dbReference type="InterPro" id="IPR036388">
    <property type="entry name" value="WH-like_DNA-bd_sf"/>
</dbReference>
<evidence type="ECO:0000313" key="8">
    <source>
        <dbReference type="Proteomes" id="UP000618986"/>
    </source>
</evidence>
<dbReference type="SUPFAM" id="SSF53850">
    <property type="entry name" value="Periplasmic binding protein-like II"/>
    <property type="match status" value="1"/>
</dbReference>
<evidence type="ECO:0000256" key="1">
    <source>
        <dbReference type="ARBA" id="ARBA00009437"/>
    </source>
</evidence>
<dbReference type="InterPro" id="IPR000847">
    <property type="entry name" value="LysR_HTH_N"/>
</dbReference>
<accession>A0ABR6MBG3</accession>
<comment type="similarity">
    <text evidence="1">Belongs to the LysR transcriptional regulatory family.</text>
</comment>
<dbReference type="PANTHER" id="PTHR30126:SF39">
    <property type="entry name" value="HTH-TYPE TRANSCRIPTIONAL REGULATOR CYSL"/>
    <property type="match status" value="1"/>
</dbReference>
<dbReference type="Pfam" id="PF00126">
    <property type="entry name" value="HTH_1"/>
    <property type="match status" value="1"/>
</dbReference>
<dbReference type="Gene3D" id="3.40.190.290">
    <property type="match status" value="1"/>
</dbReference>
<gene>
    <name evidence="7" type="ORF">FHU28_002426</name>
</gene>
<dbReference type="InterPro" id="IPR036390">
    <property type="entry name" value="WH_DNA-bd_sf"/>
</dbReference>
<reference evidence="7 8" key="1">
    <citation type="submission" date="2020-08" db="EMBL/GenBank/DDBJ databases">
        <title>Sequencing the genomes of 1000 actinobacteria strains.</title>
        <authorList>
            <person name="Klenk H.-P."/>
        </authorList>
    </citation>
    <scope>NUCLEOTIDE SEQUENCE [LARGE SCALE GENOMIC DNA]</scope>
    <source>
        <strain evidence="7 8">DSM 43036</strain>
    </source>
</reference>